<dbReference type="AlphaFoldDB" id="A0A0A9WGY9"/>
<proteinExistence type="predicted"/>
<reference evidence="1" key="2">
    <citation type="submission" date="2014-07" db="EMBL/GenBank/DDBJ databases">
        <authorList>
            <person name="Hull J."/>
        </authorList>
    </citation>
    <scope>NUCLEOTIDE SEQUENCE</scope>
</reference>
<sequence>MPRVPKAALNVYTALMQLHDRLDICRAKVNPSDITRLLMTLERAGLYNIFLGAFLMKEAHLTAPSLGSSCNTTTPASSRVRVGQPIHAFPTTLNPVIERVVHEKLMSKLTRAKVSA</sequence>
<organism evidence="1">
    <name type="scientific">Lygus hesperus</name>
    <name type="common">Western plant bug</name>
    <dbReference type="NCBI Taxonomy" id="30085"/>
    <lineage>
        <taxon>Eukaryota</taxon>
        <taxon>Metazoa</taxon>
        <taxon>Ecdysozoa</taxon>
        <taxon>Arthropoda</taxon>
        <taxon>Hexapoda</taxon>
        <taxon>Insecta</taxon>
        <taxon>Pterygota</taxon>
        <taxon>Neoptera</taxon>
        <taxon>Paraneoptera</taxon>
        <taxon>Hemiptera</taxon>
        <taxon>Heteroptera</taxon>
        <taxon>Panheteroptera</taxon>
        <taxon>Cimicomorpha</taxon>
        <taxon>Miridae</taxon>
        <taxon>Mirini</taxon>
        <taxon>Lygus</taxon>
    </lineage>
</organism>
<accession>A0A0A9WGY9</accession>
<dbReference type="EMBL" id="GBHO01037806">
    <property type="protein sequence ID" value="JAG05798.1"/>
    <property type="molecule type" value="Transcribed_RNA"/>
</dbReference>
<reference evidence="1" key="1">
    <citation type="journal article" date="2014" name="PLoS ONE">
        <title>Transcriptome-Based Identification of ABC Transporters in the Western Tarnished Plant Bug Lygus hesperus.</title>
        <authorList>
            <person name="Hull J.J."/>
            <person name="Chaney K."/>
            <person name="Geib S.M."/>
            <person name="Fabrick J.A."/>
            <person name="Brent C.S."/>
            <person name="Walsh D."/>
            <person name="Lavine L.C."/>
        </authorList>
    </citation>
    <scope>NUCLEOTIDE SEQUENCE</scope>
</reference>
<evidence type="ECO:0000313" key="1">
    <source>
        <dbReference type="EMBL" id="JAG05798.1"/>
    </source>
</evidence>
<protein>
    <submittedName>
        <fullName evidence="1">Putative transporter RBE_0856</fullName>
    </submittedName>
</protein>
<gene>
    <name evidence="1" type="ORF">CM83_41375</name>
</gene>
<name>A0A0A9WGY9_LYGHE</name>